<dbReference type="SMART" id="SM00086">
    <property type="entry name" value="PAC"/>
    <property type="match status" value="1"/>
</dbReference>
<dbReference type="SMART" id="SM00062">
    <property type="entry name" value="PBPb"/>
    <property type="match status" value="1"/>
</dbReference>
<keyword evidence="2" id="KW-1133">Transmembrane helix</keyword>
<dbReference type="SUPFAM" id="SSF141868">
    <property type="entry name" value="EAL domain-like"/>
    <property type="match status" value="1"/>
</dbReference>
<comment type="catalytic activity">
    <reaction evidence="1">
        <text>3',3'-c-di-GMP + H2O = 5'-phosphoguanylyl(3'-&gt;5')guanosine + H(+)</text>
        <dbReference type="Rhea" id="RHEA:24902"/>
        <dbReference type="ChEBI" id="CHEBI:15377"/>
        <dbReference type="ChEBI" id="CHEBI:15378"/>
        <dbReference type="ChEBI" id="CHEBI:58754"/>
        <dbReference type="ChEBI" id="CHEBI:58805"/>
        <dbReference type="EC" id="3.1.4.52"/>
    </reaction>
    <physiologicalReaction direction="left-to-right" evidence="1">
        <dbReference type="Rhea" id="RHEA:24903"/>
    </physiologicalReaction>
</comment>
<dbReference type="PROSITE" id="PS50112">
    <property type="entry name" value="PAS"/>
    <property type="match status" value="2"/>
</dbReference>
<gene>
    <name evidence="7" type="ORF">D3872_14100</name>
</gene>
<evidence type="ECO:0000259" key="3">
    <source>
        <dbReference type="PROSITE" id="PS50112"/>
    </source>
</evidence>
<dbReference type="GO" id="GO:0071111">
    <property type="term" value="F:cyclic-guanylate-specific phosphodiesterase activity"/>
    <property type="evidence" value="ECO:0007669"/>
    <property type="project" value="UniProtKB-EC"/>
</dbReference>
<dbReference type="Pfam" id="PF00497">
    <property type="entry name" value="SBP_bac_3"/>
    <property type="match status" value="1"/>
</dbReference>
<evidence type="ECO:0000313" key="7">
    <source>
        <dbReference type="EMBL" id="RJG15339.1"/>
    </source>
</evidence>
<dbReference type="NCBIfam" id="TIGR00254">
    <property type="entry name" value="GGDEF"/>
    <property type="match status" value="1"/>
</dbReference>
<evidence type="ECO:0000256" key="2">
    <source>
        <dbReference type="SAM" id="Phobius"/>
    </source>
</evidence>
<dbReference type="InterPro" id="IPR000700">
    <property type="entry name" value="PAS-assoc_C"/>
</dbReference>
<protein>
    <submittedName>
        <fullName evidence="7">EAL domain-containing protein</fullName>
    </submittedName>
</protein>
<dbReference type="InterPro" id="IPR001610">
    <property type="entry name" value="PAC"/>
</dbReference>
<dbReference type="Proteomes" id="UP000284006">
    <property type="component" value="Unassembled WGS sequence"/>
</dbReference>
<evidence type="ECO:0000259" key="6">
    <source>
        <dbReference type="PROSITE" id="PS50887"/>
    </source>
</evidence>
<dbReference type="InterPro" id="IPR035965">
    <property type="entry name" value="PAS-like_dom_sf"/>
</dbReference>
<dbReference type="SUPFAM" id="SSF55785">
    <property type="entry name" value="PYP-like sensor domain (PAS domain)"/>
    <property type="match status" value="2"/>
</dbReference>
<dbReference type="InterPro" id="IPR000014">
    <property type="entry name" value="PAS"/>
</dbReference>
<evidence type="ECO:0000259" key="4">
    <source>
        <dbReference type="PROSITE" id="PS50113"/>
    </source>
</evidence>
<dbReference type="Pfam" id="PF08448">
    <property type="entry name" value="PAS_4"/>
    <property type="match status" value="1"/>
</dbReference>
<feature type="domain" description="PAS" evidence="3">
    <location>
        <begin position="408"/>
        <end position="462"/>
    </location>
</feature>
<dbReference type="InterPro" id="IPR000160">
    <property type="entry name" value="GGDEF_dom"/>
</dbReference>
<dbReference type="Pfam" id="PF00563">
    <property type="entry name" value="EAL"/>
    <property type="match status" value="1"/>
</dbReference>
<evidence type="ECO:0000256" key="1">
    <source>
        <dbReference type="ARBA" id="ARBA00051114"/>
    </source>
</evidence>
<comment type="caution">
    <text evidence="7">The sequence shown here is derived from an EMBL/GenBank/DDBJ whole genome shotgun (WGS) entry which is preliminary data.</text>
</comment>
<dbReference type="Gene3D" id="3.30.70.270">
    <property type="match status" value="1"/>
</dbReference>
<feature type="transmembrane region" description="Helical" evidence="2">
    <location>
        <begin position="251"/>
        <end position="273"/>
    </location>
</feature>
<dbReference type="InterPro" id="IPR043128">
    <property type="entry name" value="Rev_trsase/Diguanyl_cyclase"/>
</dbReference>
<dbReference type="SMART" id="SM00091">
    <property type="entry name" value="PAS"/>
    <property type="match status" value="2"/>
</dbReference>
<evidence type="ECO:0000313" key="8">
    <source>
        <dbReference type="Proteomes" id="UP000284006"/>
    </source>
</evidence>
<keyword evidence="2" id="KW-0812">Transmembrane</keyword>
<dbReference type="CDD" id="cd01949">
    <property type="entry name" value="GGDEF"/>
    <property type="match status" value="1"/>
</dbReference>
<feature type="domain" description="GGDEF" evidence="6">
    <location>
        <begin position="565"/>
        <end position="703"/>
    </location>
</feature>
<accession>A0A418XS22</accession>
<dbReference type="InterPro" id="IPR001638">
    <property type="entry name" value="Solute-binding_3/MltF_N"/>
</dbReference>
<evidence type="ECO:0000259" key="5">
    <source>
        <dbReference type="PROSITE" id="PS50883"/>
    </source>
</evidence>
<dbReference type="AlphaFoldDB" id="A0A418XS22"/>
<feature type="domain" description="PAC" evidence="4">
    <location>
        <begin position="481"/>
        <end position="533"/>
    </location>
</feature>
<dbReference type="Gene3D" id="3.40.190.10">
    <property type="entry name" value="Periplasmic binding protein-like II"/>
    <property type="match status" value="2"/>
</dbReference>
<name>A0A418XS22_9BURK</name>
<dbReference type="OrthoDB" id="9813903at2"/>
<dbReference type="FunFam" id="3.30.70.270:FF:000001">
    <property type="entry name" value="Diguanylate cyclase domain protein"/>
    <property type="match status" value="1"/>
</dbReference>
<feature type="domain" description="PAS" evidence="3">
    <location>
        <begin position="287"/>
        <end position="357"/>
    </location>
</feature>
<keyword evidence="8" id="KW-1185">Reference proteome</keyword>
<dbReference type="SMART" id="SM00267">
    <property type="entry name" value="GGDEF"/>
    <property type="match status" value="1"/>
</dbReference>
<dbReference type="PANTHER" id="PTHR44757:SF2">
    <property type="entry name" value="BIOFILM ARCHITECTURE MAINTENANCE PROTEIN MBAA"/>
    <property type="match status" value="1"/>
</dbReference>
<feature type="domain" description="EAL" evidence="5">
    <location>
        <begin position="712"/>
        <end position="966"/>
    </location>
</feature>
<dbReference type="GO" id="GO:0071732">
    <property type="term" value="P:cellular response to nitric oxide"/>
    <property type="evidence" value="ECO:0007669"/>
    <property type="project" value="UniProtKB-ARBA"/>
</dbReference>
<dbReference type="InterPro" id="IPR013656">
    <property type="entry name" value="PAS_4"/>
</dbReference>
<dbReference type="InterPro" id="IPR035919">
    <property type="entry name" value="EAL_sf"/>
</dbReference>
<organism evidence="7 8">
    <name type="scientific">Massilia cavernae</name>
    <dbReference type="NCBI Taxonomy" id="2320864"/>
    <lineage>
        <taxon>Bacteria</taxon>
        <taxon>Pseudomonadati</taxon>
        <taxon>Pseudomonadota</taxon>
        <taxon>Betaproteobacteria</taxon>
        <taxon>Burkholderiales</taxon>
        <taxon>Oxalobacteraceae</taxon>
        <taxon>Telluria group</taxon>
        <taxon>Massilia</taxon>
    </lineage>
</organism>
<dbReference type="InterPro" id="IPR052155">
    <property type="entry name" value="Biofilm_reg_signaling"/>
</dbReference>
<sequence length="969" mass="107712">MLCFALWLPAAGEAAAQEQVIKVGVYANPPELFIDDNRQADGILVDLLREVARAEKWQLEFVPCEFEACLKAAESGAIDLLPNVAWSEERARVLDFHQTPALRSWSQVYRHPGTAVVSVADLQDKKVAIMAGSIQQGYFAEFERNFGIRPQLVPVVSIEEGFRLVEQRRADAAVASNYAGDLLAARHGLLETPIAFQPVRLFYATGRNRHAAELAAIDRHLQAWQDQPGSAYFKTLEKWQRRSALSQTPEYLWWVAGVMVAVLIAALVFAFWLRAEVERKTGALRDSERRLSTILDSVESLIYIKDANYRYQYVNRAVCKFYGRDAAFIIGKDDFELFSPDVAASVRARDERVIETGERLVGEEVQSPTRRDLPTFLSTRVPLAREDGSIYGLCGVATDISDRKSAEESTRVAATVFQSQEGMFVTGPDRLVLDANDAFTSMSGYSSEELTGQTPLQMSLKPGGDDLREAMWAVVDKRGKWQGEVWTRRKSGEEYPAWLTVTAVRDESGTISNYVCTQADITQQKMAQEEIMQLAYYDPLTSLPNRRLLLERLQHSISMHNRSKQAVALLFLDLDNFKDLNDTRGHEVGDQLLKQVAQRILSCTREGDTVARLGGDEFVILLENIGGSEQEAADNAAAIGWKIIDKVGEPYDIGGASHHTSCSIGAALRCEQGVDIDDLMKRGDLAMYEAKRDGRNTLRFFHHHMESDVTYRIALEGELRESLVQSQFMLHYQPQVDGRGCILGAEALLRWNHVKRGVVGPAVFVPIAESSGLIIPLGNWVLRSACVQLADWADSPALAHLTLAVNVSALQFRLPDFVAEMLAVMKETGADPHRLKLELTETLLIDNVEDTIDKMLQLKEHGIGFSLDDFGTGYSSLSYLKRLPLDQLKIDRSFVRDVLSDPNDASIARSIVALGQALGLGIIAEGVETESQRAFLAELGCDCCQGYLFGRPMDVNMLERMIASAPAPA</sequence>
<dbReference type="SMART" id="SM00052">
    <property type="entry name" value="EAL"/>
    <property type="match status" value="1"/>
</dbReference>
<dbReference type="Pfam" id="PF13426">
    <property type="entry name" value="PAS_9"/>
    <property type="match status" value="1"/>
</dbReference>
<dbReference type="Pfam" id="PF00990">
    <property type="entry name" value="GGDEF"/>
    <property type="match status" value="1"/>
</dbReference>
<dbReference type="Gene3D" id="3.30.450.20">
    <property type="entry name" value="PAS domain"/>
    <property type="match status" value="2"/>
</dbReference>
<dbReference type="NCBIfam" id="TIGR00229">
    <property type="entry name" value="sensory_box"/>
    <property type="match status" value="2"/>
</dbReference>
<keyword evidence="2" id="KW-0472">Membrane</keyword>
<reference evidence="7 8" key="1">
    <citation type="submission" date="2018-09" db="EMBL/GenBank/DDBJ databases">
        <authorList>
            <person name="Zhu H."/>
        </authorList>
    </citation>
    <scope>NUCLEOTIDE SEQUENCE [LARGE SCALE GENOMIC DNA]</scope>
    <source>
        <strain evidence="7 8">K1S02-61</strain>
    </source>
</reference>
<proteinExistence type="predicted"/>
<dbReference type="InterPro" id="IPR029787">
    <property type="entry name" value="Nucleotide_cyclase"/>
</dbReference>
<dbReference type="CDD" id="cd00130">
    <property type="entry name" value="PAS"/>
    <property type="match status" value="2"/>
</dbReference>
<dbReference type="InterPro" id="IPR001633">
    <property type="entry name" value="EAL_dom"/>
</dbReference>
<dbReference type="EMBL" id="QYUP01000119">
    <property type="protein sequence ID" value="RJG15339.1"/>
    <property type="molecule type" value="Genomic_DNA"/>
</dbReference>
<dbReference type="FunFam" id="3.20.20.450:FF:000001">
    <property type="entry name" value="Cyclic di-GMP phosphodiesterase yahA"/>
    <property type="match status" value="1"/>
</dbReference>
<dbReference type="PROSITE" id="PS50113">
    <property type="entry name" value="PAC"/>
    <property type="match status" value="1"/>
</dbReference>
<dbReference type="Gene3D" id="3.20.20.450">
    <property type="entry name" value="EAL domain"/>
    <property type="match status" value="1"/>
</dbReference>
<dbReference type="PANTHER" id="PTHR44757">
    <property type="entry name" value="DIGUANYLATE CYCLASE DGCP"/>
    <property type="match status" value="1"/>
</dbReference>
<dbReference type="CDD" id="cd01948">
    <property type="entry name" value="EAL"/>
    <property type="match status" value="1"/>
</dbReference>
<dbReference type="PROSITE" id="PS50887">
    <property type="entry name" value="GGDEF"/>
    <property type="match status" value="1"/>
</dbReference>
<dbReference type="SUPFAM" id="SSF55073">
    <property type="entry name" value="Nucleotide cyclase"/>
    <property type="match status" value="1"/>
</dbReference>
<dbReference type="SUPFAM" id="SSF53850">
    <property type="entry name" value="Periplasmic binding protein-like II"/>
    <property type="match status" value="1"/>
</dbReference>
<dbReference type="PROSITE" id="PS50883">
    <property type="entry name" value="EAL"/>
    <property type="match status" value="1"/>
</dbReference>